<organism evidence="1 2">
    <name type="scientific">Cronartium quercuum f. sp. fusiforme G11</name>
    <dbReference type="NCBI Taxonomy" id="708437"/>
    <lineage>
        <taxon>Eukaryota</taxon>
        <taxon>Fungi</taxon>
        <taxon>Dikarya</taxon>
        <taxon>Basidiomycota</taxon>
        <taxon>Pucciniomycotina</taxon>
        <taxon>Pucciniomycetes</taxon>
        <taxon>Pucciniales</taxon>
        <taxon>Coleosporiaceae</taxon>
        <taxon>Cronartium</taxon>
    </lineage>
</organism>
<sequence>MRVCRKKSKSIKSRRLEPIGKRLLAKEDLARTIPPGPVTACVSTSAYGNEEIDAGQPALLGTILSSHRALRKAALARHFTALSPRLLPHLFPLTVPRSVDLLVFWRTTTSGRSGHHHVADLRLGASADLVSPILSTVEGKAGGMYAESQAQQRRLVEEWARSEFGRSDDPIQIQLSVEGGDCLDWNFNKLGSVV</sequence>
<proteinExistence type="predicted"/>
<reference evidence="1" key="1">
    <citation type="submission" date="2013-11" db="EMBL/GenBank/DDBJ databases">
        <title>Genome sequence of the fusiform rust pathogen reveals effectors for host alternation and coevolution with pine.</title>
        <authorList>
            <consortium name="DOE Joint Genome Institute"/>
            <person name="Smith K."/>
            <person name="Pendleton A."/>
            <person name="Kubisiak T."/>
            <person name="Anderson C."/>
            <person name="Salamov A."/>
            <person name="Aerts A."/>
            <person name="Riley R."/>
            <person name="Clum A."/>
            <person name="Lindquist E."/>
            <person name="Ence D."/>
            <person name="Campbell M."/>
            <person name="Kronenberg Z."/>
            <person name="Feau N."/>
            <person name="Dhillon B."/>
            <person name="Hamelin R."/>
            <person name="Burleigh J."/>
            <person name="Smith J."/>
            <person name="Yandell M."/>
            <person name="Nelson C."/>
            <person name="Grigoriev I."/>
            <person name="Davis J."/>
        </authorList>
    </citation>
    <scope>NUCLEOTIDE SEQUENCE</scope>
    <source>
        <strain evidence="1">G11</strain>
    </source>
</reference>
<accession>A0A9P6NR03</accession>
<dbReference type="AlphaFoldDB" id="A0A9P6NR03"/>
<keyword evidence="2" id="KW-1185">Reference proteome</keyword>
<protein>
    <submittedName>
        <fullName evidence="1">Uncharacterized protein</fullName>
    </submittedName>
</protein>
<name>A0A9P6NR03_9BASI</name>
<evidence type="ECO:0000313" key="2">
    <source>
        <dbReference type="Proteomes" id="UP000886653"/>
    </source>
</evidence>
<dbReference type="Proteomes" id="UP000886653">
    <property type="component" value="Unassembled WGS sequence"/>
</dbReference>
<gene>
    <name evidence="1" type="ORF">CROQUDRAFT_433612</name>
</gene>
<dbReference type="OrthoDB" id="203724at2759"/>
<dbReference type="EMBL" id="MU167241">
    <property type="protein sequence ID" value="KAG0147991.1"/>
    <property type="molecule type" value="Genomic_DNA"/>
</dbReference>
<comment type="caution">
    <text evidence="1">The sequence shown here is derived from an EMBL/GenBank/DDBJ whole genome shotgun (WGS) entry which is preliminary data.</text>
</comment>
<evidence type="ECO:0000313" key="1">
    <source>
        <dbReference type="EMBL" id="KAG0147991.1"/>
    </source>
</evidence>